<dbReference type="AlphaFoldDB" id="I3XQT6"/>
<evidence type="ECO:0008006" key="4">
    <source>
        <dbReference type="Google" id="ProtNLM"/>
    </source>
</evidence>
<dbReference type="eggNOG" id="arCOG01975">
    <property type="taxonomic scope" value="Archaea"/>
</dbReference>
<evidence type="ECO:0000256" key="1">
    <source>
        <dbReference type="SAM" id="Phobius"/>
    </source>
</evidence>
<dbReference type="SUPFAM" id="SSF52833">
    <property type="entry name" value="Thioredoxin-like"/>
    <property type="match status" value="1"/>
</dbReference>
<protein>
    <recommendedName>
        <fullName evidence="4">Thioredoxin domain-containing protein</fullName>
    </recommendedName>
</protein>
<keyword evidence="1" id="KW-1133">Transmembrane helix</keyword>
<dbReference type="EMBL" id="CP003321">
    <property type="protein sequence ID" value="AFL66310.1"/>
    <property type="molecule type" value="Genomic_DNA"/>
</dbReference>
<keyword evidence="1" id="KW-0812">Transmembrane</keyword>
<dbReference type="KEGG" id="dfd:Desfe_0400"/>
<dbReference type="Gene3D" id="3.40.30.10">
    <property type="entry name" value="Glutaredoxin"/>
    <property type="match status" value="1"/>
</dbReference>
<sequence length="180" mass="19837" precursor="true">MPGKSTSKNKGRTNKSNVILLLIPVVVFIAAIAILLLAWSQPGGSSGNIAFYLGTSKYMNIDITSSEWRNIYNNLTQIAQLNESTRIIMFGLTTCPHCHAQQEFFETEMSGKVLYLWIDMDEKVSSLFSQLTNLEISKGAPPQYALGVPHIIVLDKNGGLVAVVIGEAEDKGFWDRLLST</sequence>
<dbReference type="RefSeq" id="WP_014767211.1">
    <property type="nucleotide sequence ID" value="NC_018001.1"/>
</dbReference>
<name>I3XQT6_DESAM</name>
<gene>
    <name evidence="2" type="ORF">Desfe_0400</name>
</gene>
<keyword evidence="1" id="KW-0472">Membrane</keyword>
<dbReference type="GeneID" id="13062089"/>
<dbReference type="Proteomes" id="UP000006175">
    <property type="component" value="Chromosome"/>
</dbReference>
<dbReference type="InterPro" id="IPR036249">
    <property type="entry name" value="Thioredoxin-like_sf"/>
</dbReference>
<evidence type="ECO:0000313" key="2">
    <source>
        <dbReference type="EMBL" id="AFL66310.1"/>
    </source>
</evidence>
<evidence type="ECO:0000313" key="3">
    <source>
        <dbReference type="Proteomes" id="UP000006175"/>
    </source>
</evidence>
<dbReference type="CDD" id="cd02947">
    <property type="entry name" value="TRX_family"/>
    <property type="match status" value="1"/>
</dbReference>
<accession>I3XQT6</accession>
<reference evidence="2 3" key="1">
    <citation type="journal article" date="2012" name="J. Bacteriol.">
        <title>Complete Genome Sequence of Desulfurococcus fermentans, a Hyperthermophilic Cellulolytic Crenarchaeon Isolated from a Freshwater Hot Spring in Kamchatka, Russia.</title>
        <authorList>
            <person name="Susanti D."/>
            <person name="Johnson E.F."/>
            <person name="Rodriguez J.R."/>
            <person name="Anderson I."/>
            <person name="Perevalova A.A."/>
            <person name="Kyrpides N."/>
            <person name="Lucas S."/>
            <person name="Han J."/>
            <person name="Lapidus A."/>
            <person name="Cheng J.F."/>
            <person name="Goodwin L."/>
            <person name="Pitluck S."/>
            <person name="Mavrommatis K."/>
            <person name="Peters L."/>
            <person name="Land M.L."/>
            <person name="Hauser L."/>
            <person name="Gopalan V."/>
            <person name="Chan P.P."/>
            <person name="Lowe T.M."/>
            <person name="Atomi H."/>
            <person name="Bonch-Osmolovskaya E.A."/>
            <person name="Woyke T."/>
            <person name="Mukhopadhyay B."/>
        </authorList>
    </citation>
    <scope>NUCLEOTIDE SEQUENCE [LARGE SCALE GENOMIC DNA]</scope>
    <source>
        <strain evidence="2 3">DSM 16532</strain>
    </source>
</reference>
<proteinExistence type="predicted"/>
<keyword evidence="3" id="KW-1185">Reference proteome</keyword>
<dbReference type="HOGENOM" id="CLU_1492926_0_0_2"/>
<organism evidence="2 3">
    <name type="scientific">Desulfurococcus amylolyticus DSM 16532</name>
    <dbReference type="NCBI Taxonomy" id="768672"/>
    <lineage>
        <taxon>Archaea</taxon>
        <taxon>Thermoproteota</taxon>
        <taxon>Thermoprotei</taxon>
        <taxon>Desulfurococcales</taxon>
        <taxon>Desulfurococcaceae</taxon>
        <taxon>Desulfurococcus</taxon>
    </lineage>
</organism>
<feature type="transmembrane region" description="Helical" evidence="1">
    <location>
        <begin position="18"/>
        <end position="39"/>
    </location>
</feature>